<dbReference type="Pfam" id="PF13358">
    <property type="entry name" value="DDE_3"/>
    <property type="match status" value="1"/>
</dbReference>
<name>A0A9Q1FE44_SYNKA</name>
<protein>
    <recommendedName>
        <fullName evidence="1">Tc1-like transposase DDE domain-containing protein</fullName>
    </recommendedName>
</protein>
<dbReference type="EMBL" id="JAINUF010000006">
    <property type="protein sequence ID" value="KAJ8356626.1"/>
    <property type="molecule type" value="Genomic_DNA"/>
</dbReference>
<dbReference type="InterPro" id="IPR009057">
    <property type="entry name" value="Homeodomain-like_sf"/>
</dbReference>
<organism evidence="2 3">
    <name type="scientific">Synaphobranchus kaupii</name>
    <name type="common">Kaup's arrowtooth eel</name>
    <dbReference type="NCBI Taxonomy" id="118154"/>
    <lineage>
        <taxon>Eukaryota</taxon>
        <taxon>Metazoa</taxon>
        <taxon>Chordata</taxon>
        <taxon>Craniata</taxon>
        <taxon>Vertebrata</taxon>
        <taxon>Euteleostomi</taxon>
        <taxon>Actinopterygii</taxon>
        <taxon>Neopterygii</taxon>
        <taxon>Teleostei</taxon>
        <taxon>Anguilliformes</taxon>
        <taxon>Synaphobranchidae</taxon>
        <taxon>Synaphobranchus</taxon>
    </lineage>
</organism>
<dbReference type="Proteomes" id="UP001152622">
    <property type="component" value="Chromosome 6"/>
</dbReference>
<gene>
    <name evidence="2" type="ORF">SKAU_G00194200</name>
</gene>
<keyword evidence="3" id="KW-1185">Reference proteome</keyword>
<evidence type="ECO:0000313" key="3">
    <source>
        <dbReference type="Proteomes" id="UP001152622"/>
    </source>
</evidence>
<dbReference type="PANTHER" id="PTHR23022">
    <property type="entry name" value="TRANSPOSABLE ELEMENT-RELATED"/>
    <property type="match status" value="1"/>
</dbReference>
<dbReference type="InterPro" id="IPR052338">
    <property type="entry name" value="Transposase_5"/>
</dbReference>
<accession>A0A9Q1FE44</accession>
<feature type="domain" description="Tc1-like transposase DDE" evidence="1">
    <location>
        <begin position="110"/>
        <end position="253"/>
    </location>
</feature>
<comment type="caution">
    <text evidence="2">The sequence shown here is derived from an EMBL/GenBank/DDBJ whole genome shotgun (WGS) entry which is preliminary data.</text>
</comment>
<evidence type="ECO:0000313" key="2">
    <source>
        <dbReference type="EMBL" id="KAJ8356626.1"/>
    </source>
</evidence>
<dbReference type="Gene3D" id="3.30.420.10">
    <property type="entry name" value="Ribonuclease H-like superfamily/Ribonuclease H"/>
    <property type="match status" value="1"/>
</dbReference>
<dbReference type="SUPFAM" id="SSF46689">
    <property type="entry name" value="Homeodomain-like"/>
    <property type="match status" value="1"/>
</dbReference>
<dbReference type="GO" id="GO:0003676">
    <property type="term" value="F:nucleic acid binding"/>
    <property type="evidence" value="ECO:0007669"/>
    <property type="project" value="InterPro"/>
</dbReference>
<dbReference type="InterPro" id="IPR038717">
    <property type="entry name" value="Tc1-like_DDE_dom"/>
</dbReference>
<sequence>MSRMSQVSRDQAIGMLMTGATQDDVARRFRVAPSTISSLQRRFQDTGQHRQGASLDHKYVRELSAAEEGIRTYRARVGVMLDQRRRRIRLEWARIHSNRNRDWRNATWLDVIFSDESRFLLFRHDGRHRVYCRRGKRNAEPCVVQQDRFGVGGVMVCGAIGHGWRSALVFVEGALNARRYIDLILRNHVVPYITHNPGVLFMQDNAHPHVARMSMDFLNKHGVVVLDWPPYSPDMNPIEHIWDILGRRIRRRPAPPQNLVQLRVALQEEWDCIPQRQINGLVTSVPRRINTLQDANGGHTRY</sequence>
<dbReference type="InterPro" id="IPR036397">
    <property type="entry name" value="RNaseH_sf"/>
</dbReference>
<proteinExistence type="predicted"/>
<dbReference type="AlphaFoldDB" id="A0A9Q1FE44"/>
<evidence type="ECO:0000259" key="1">
    <source>
        <dbReference type="Pfam" id="PF13358"/>
    </source>
</evidence>
<dbReference type="OrthoDB" id="8942091at2759"/>
<dbReference type="PANTHER" id="PTHR23022:SF135">
    <property type="entry name" value="SI:DKEY-77F5.3"/>
    <property type="match status" value="1"/>
</dbReference>
<reference evidence="2" key="1">
    <citation type="journal article" date="2023" name="Science">
        <title>Genome structures resolve the early diversification of teleost fishes.</title>
        <authorList>
            <person name="Parey E."/>
            <person name="Louis A."/>
            <person name="Montfort J."/>
            <person name="Bouchez O."/>
            <person name="Roques C."/>
            <person name="Iampietro C."/>
            <person name="Lluch J."/>
            <person name="Castinel A."/>
            <person name="Donnadieu C."/>
            <person name="Desvignes T."/>
            <person name="Floi Bucao C."/>
            <person name="Jouanno E."/>
            <person name="Wen M."/>
            <person name="Mejri S."/>
            <person name="Dirks R."/>
            <person name="Jansen H."/>
            <person name="Henkel C."/>
            <person name="Chen W.J."/>
            <person name="Zahm M."/>
            <person name="Cabau C."/>
            <person name="Klopp C."/>
            <person name="Thompson A.W."/>
            <person name="Robinson-Rechavi M."/>
            <person name="Braasch I."/>
            <person name="Lecointre G."/>
            <person name="Bobe J."/>
            <person name="Postlethwait J.H."/>
            <person name="Berthelot C."/>
            <person name="Roest Crollius H."/>
            <person name="Guiguen Y."/>
        </authorList>
    </citation>
    <scope>NUCLEOTIDE SEQUENCE</scope>
    <source>
        <strain evidence="2">WJC10195</strain>
    </source>
</reference>